<accession>A0ABT7DRA7</accession>
<dbReference type="EMBL" id="JARRAF010000001">
    <property type="protein sequence ID" value="MDK2122600.1"/>
    <property type="molecule type" value="Genomic_DNA"/>
</dbReference>
<name>A0ABT7DRA7_9NEIS</name>
<comment type="caution">
    <text evidence="1">The sequence shown here is derived from an EMBL/GenBank/DDBJ whole genome shotgun (WGS) entry which is preliminary data.</text>
</comment>
<protein>
    <submittedName>
        <fullName evidence="1">Uncharacterized protein</fullName>
    </submittedName>
</protein>
<gene>
    <name evidence="1" type="ORF">PZA18_00895</name>
</gene>
<sequence>MNLSDQSQLTSSTELPAELEMMMRQWANWLRESRSRGSKDSIGRYARNLRCFDCYELPNPCQACLASAKPKIASARVVDPYQVEVALQSLPEERRRFLRDWYAFNKPEGLLRRVYALGRLELTSFRQRSVWMLANVLRERGALKI</sequence>
<evidence type="ECO:0000313" key="2">
    <source>
        <dbReference type="Proteomes" id="UP001172778"/>
    </source>
</evidence>
<organism evidence="1 2">
    <name type="scientific">Parachitinimonas caeni</name>
    <dbReference type="NCBI Taxonomy" id="3031301"/>
    <lineage>
        <taxon>Bacteria</taxon>
        <taxon>Pseudomonadati</taxon>
        <taxon>Pseudomonadota</taxon>
        <taxon>Betaproteobacteria</taxon>
        <taxon>Neisseriales</taxon>
        <taxon>Chitinibacteraceae</taxon>
        <taxon>Parachitinimonas</taxon>
    </lineage>
</organism>
<dbReference type="Proteomes" id="UP001172778">
    <property type="component" value="Unassembled WGS sequence"/>
</dbReference>
<dbReference type="RefSeq" id="WP_284098883.1">
    <property type="nucleotide sequence ID" value="NZ_JARRAF010000001.1"/>
</dbReference>
<keyword evidence="2" id="KW-1185">Reference proteome</keyword>
<evidence type="ECO:0000313" key="1">
    <source>
        <dbReference type="EMBL" id="MDK2122600.1"/>
    </source>
</evidence>
<proteinExistence type="predicted"/>
<reference evidence="1" key="1">
    <citation type="submission" date="2023-03" db="EMBL/GenBank/DDBJ databases">
        <title>Chitinimonas shenzhenensis gen. nov., sp. nov., a novel member of family Burkholderiaceae isolated from activated sludge collected in Shen Zhen, China.</title>
        <authorList>
            <person name="Wang X."/>
        </authorList>
    </citation>
    <scope>NUCLEOTIDE SEQUENCE</scope>
    <source>
        <strain evidence="1">DQS-5</strain>
    </source>
</reference>